<evidence type="ECO:0000256" key="1">
    <source>
        <dbReference type="ARBA" id="ARBA00023002"/>
    </source>
</evidence>
<dbReference type="GO" id="GO:0016491">
    <property type="term" value="F:oxidoreductase activity"/>
    <property type="evidence" value="ECO:0007669"/>
    <property type="project" value="UniProtKB-KW"/>
</dbReference>
<dbReference type="PANTHER" id="PTHR47534:SF3">
    <property type="entry name" value="ALCOHOL DEHYDROGENASE-LIKE C-TERMINAL DOMAIN-CONTAINING PROTEIN"/>
    <property type="match status" value="1"/>
</dbReference>
<dbReference type="InterPro" id="IPR052228">
    <property type="entry name" value="Sec_Metab_Biosynth_Oxidored"/>
</dbReference>
<gene>
    <name evidence="2" type="ORF">B0H17DRAFT_1199202</name>
</gene>
<evidence type="ECO:0000313" key="2">
    <source>
        <dbReference type="EMBL" id="KAJ7694326.1"/>
    </source>
</evidence>
<dbReference type="AlphaFoldDB" id="A0AAD7DND0"/>
<dbReference type="EMBL" id="JARKIE010000042">
    <property type="protein sequence ID" value="KAJ7694326.1"/>
    <property type="molecule type" value="Genomic_DNA"/>
</dbReference>
<keyword evidence="1" id="KW-0560">Oxidoreductase</keyword>
<reference evidence="2" key="1">
    <citation type="submission" date="2023-03" db="EMBL/GenBank/DDBJ databases">
        <title>Massive genome expansion in bonnet fungi (Mycena s.s.) driven by repeated elements and novel gene families across ecological guilds.</title>
        <authorList>
            <consortium name="Lawrence Berkeley National Laboratory"/>
            <person name="Harder C.B."/>
            <person name="Miyauchi S."/>
            <person name="Viragh M."/>
            <person name="Kuo A."/>
            <person name="Thoen E."/>
            <person name="Andreopoulos B."/>
            <person name="Lu D."/>
            <person name="Skrede I."/>
            <person name="Drula E."/>
            <person name="Henrissat B."/>
            <person name="Morin E."/>
            <person name="Kohler A."/>
            <person name="Barry K."/>
            <person name="LaButti K."/>
            <person name="Morin E."/>
            <person name="Salamov A."/>
            <person name="Lipzen A."/>
            <person name="Mereny Z."/>
            <person name="Hegedus B."/>
            <person name="Baldrian P."/>
            <person name="Stursova M."/>
            <person name="Weitz H."/>
            <person name="Taylor A."/>
            <person name="Grigoriev I.V."/>
            <person name="Nagy L.G."/>
            <person name="Martin F."/>
            <person name="Kauserud H."/>
        </authorList>
    </citation>
    <scope>NUCLEOTIDE SEQUENCE</scope>
    <source>
        <strain evidence="2">CBHHK067</strain>
    </source>
</reference>
<sequence>MPALATAKSFNATFPFDYIPVAVFPGGTSGVGQAIAEALARYTNGAAQKIIAGFPKPKGAPDWKHEFVSCDATIMADVRATCAALVARLPHINFLSFAALKGMGYSPGLNDAMLASFASQHPDIAFTHIHPGLVRESAFHIEFGWFLAPLAWLVQFTLSFFAISQEEAAQYLIYALFAGERGIFIRSPKGEGISTHAFETPYKFNPDSKLPTAHKAGYLSGVQMKGSNGSDVTVREVVKYTEKKVSQQ</sequence>
<dbReference type="Gene3D" id="3.40.50.720">
    <property type="entry name" value="NAD(P)-binding Rossmann-like Domain"/>
    <property type="match status" value="1"/>
</dbReference>
<dbReference type="Proteomes" id="UP001221757">
    <property type="component" value="Unassembled WGS sequence"/>
</dbReference>
<dbReference type="PANTHER" id="PTHR47534">
    <property type="entry name" value="YALI0E05731P"/>
    <property type="match status" value="1"/>
</dbReference>
<dbReference type="SUPFAM" id="SSF51735">
    <property type="entry name" value="NAD(P)-binding Rossmann-fold domains"/>
    <property type="match status" value="1"/>
</dbReference>
<name>A0AAD7DND0_MYCRO</name>
<keyword evidence="3" id="KW-1185">Reference proteome</keyword>
<dbReference type="InterPro" id="IPR036291">
    <property type="entry name" value="NAD(P)-bd_dom_sf"/>
</dbReference>
<comment type="caution">
    <text evidence="2">The sequence shown here is derived from an EMBL/GenBank/DDBJ whole genome shotgun (WGS) entry which is preliminary data.</text>
</comment>
<evidence type="ECO:0000313" key="3">
    <source>
        <dbReference type="Proteomes" id="UP001221757"/>
    </source>
</evidence>
<organism evidence="2 3">
    <name type="scientific">Mycena rosella</name>
    <name type="common">Pink bonnet</name>
    <name type="synonym">Agaricus rosellus</name>
    <dbReference type="NCBI Taxonomy" id="1033263"/>
    <lineage>
        <taxon>Eukaryota</taxon>
        <taxon>Fungi</taxon>
        <taxon>Dikarya</taxon>
        <taxon>Basidiomycota</taxon>
        <taxon>Agaricomycotina</taxon>
        <taxon>Agaricomycetes</taxon>
        <taxon>Agaricomycetidae</taxon>
        <taxon>Agaricales</taxon>
        <taxon>Marasmiineae</taxon>
        <taxon>Mycenaceae</taxon>
        <taxon>Mycena</taxon>
    </lineage>
</organism>
<evidence type="ECO:0008006" key="4">
    <source>
        <dbReference type="Google" id="ProtNLM"/>
    </source>
</evidence>
<proteinExistence type="predicted"/>
<protein>
    <recommendedName>
        <fullName evidence="4">NAD(P)-binding protein</fullName>
    </recommendedName>
</protein>
<accession>A0AAD7DND0</accession>